<name>A0AA88WF48_9ASTE</name>
<dbReference type="PANTHER" id="PTHR35277">
    <property type="entry name" value="OS09G0363700 PROTEIN"/>
    <property type="match status" value="1"/>
</dbReference>
<dbReference type="Proteomes" id="UP001188597">
    <property type="component" value="Unassembled WGS sequence"/>
</dbReference>
<gene>
    <name evidence="2" type="ORF">RJ639_041944</name>
</gene>
<dbReference type="PANTHER" id="PTHR35277:SF10">
    <property type="entry name" value="OS09G0363700 PROTEIN"/>
    <property type="match status" value="1"/>
</dbReference>
<feature type="region of interest" description="Disordered" evidence="1">
    <location>
        <begin position="31"/>
        <end position="54"/>
    </location>
</feature>
<proteinExistence type="predicted"/>
<feature type="compositionally biased region" description="Basic residues" evidence="1">
    <location>
        <begin position="160"/>
        <end position="169"/>
    </location>
</feature>
<dbReference type="AlphaFoldDB" id="A0AA88WF48"/>
<feature type="compositionally biased region" description="Basic and acidic residues" evidence="1">
    <location>
        <begin position="37"/>
        <end position="54"/>
    </location>
</feature>
<evidence type="ECO:0000256" key="1">
    <source>
        <dbReference type="SAM" id="MobiDB-lite"/>
    </source>
</evidence>
<feature type="region of interest" description="Disordered" evidence="1">
    <location>
        <begin position="159"/>
        <end position="184"/>
    </location>
</feature>
<evidence type="ECO:0000313" key="3">
    <source>
        <dbReference type="Proteomes" id="UP001188597"/>
    </source>
</evidence>
<sequence>MFDEDVKAHNVFEREKEEFEAILHMEAKPHNHHHKETHGLRDDIDKNTPIKDVKAPNVFERAKEEIEALAQTIHSKKGTKSHGSPSNGKIRLRNNYLLDAAVELKPEKPDTRSVRNDFQLECFTPLLKDFASTLAEKDVKAPNLIERAKEGMEAMMHKEKSPHRHHKETHGKSEDINENTSTSEIKGPNVFERAKEEIEALIQTIHPKKQSDNVVSSPKKEDGFCVSLGKGLAKVCSPRGHKRD</sequence>
<keyword evidence="3" id="KW-1185">Reference proteome</keyword>
<accession>A0AA88WF48</accession>
<organism evidence="2 3">
    <name type="scientific">Escallonia herrerae</name>
    <dbReference type="NCBI Taxonomy" id="1293975"/>
    <lineage>
        <taxon>Eukaryota</taxon>
        <taxon>Viridiplantae</taxon>
        <taxon>Streptophyta</taxon>
        <taxon>Embryophyta</taxon>
        <taxon>Tracheophyta</taxon>
        <taxon>Spermatophyta</taxon>
        <taxon>Magnoliopsida</taxon>
        <taxon>eudicotyledons</taxon>
        <taxon>Gunneridae</taxon>
        <taxon>Pentapetalae</taxon>
        <taxon>asterids</taxon>
        <taxon>campanulids</taxon>
        <taxon>Escalloniales</taxon>
        <taxon>Escalloniaceae</taxon>
        <taxon>Escallonia</taxon>
    </lineage>
</organism>
<reference evidence="2" key="1">
    <citation type="submission" date="2022-12" db="EMBL/GenBank/DDBJ databases">
        <title>Draft genome assemblies for two species of Escallonia (Escalloniales).</title>
        <authorList>
            <person name="Chanderbali A."/>
            <person name="Dervinis C."/>
            <person name="Anghel I."/>
            <person name="Soltis D."/>
            <person name="Soltis P."/>
            <person name="Zapata F."/>
        </authorList>
    </citation>
    <scope>NUCLEOTIDE SEQUENCE</scope>
    <source>
        <strain evidence="2">UCBG64.0493</strain>
        <tissue evidence="2">Leaf</tissue>
    </source>
</reference>
<protein>
    <submittedName>
        <fullName evidence="2">Uncharacterized protein</fullName>
    </submittedName>
</protein>
<evidence type="ECO:0000313" key="2">
    <source>
        <dbReference type="EMBL" id="KAK3025788.1"/>
    </source>
</evidence>
<comment type="caution">
    <text evidence="2">The sequence shown here is derived from an EMBL/GenBank/DDBJ whole genome shotgun (WGS) entry which is preliminary data.</text>
</comment>
<dbReference type="EMBL" id="JAVXUP010000531">
    <property type="protein sequence ID" value="KAK3025788.1"/>
    <property type="molecule type" value="Genomic_DNA"/>
</dbReference>